<dbReference type="InterPro" id="IPR006675">
    <property type="entry name" value="HDIG_dom"/>
</dbReference>
<gene>
    <name evidence="2" type="ORF">C1881_10280</name>
</gene>
<dbReference type="PROSITE" id="PS51831">
    <property type="entry name" value="HD"/>
    <property type="match status" value="1"/>
</dbReference>
<protein>
    <submittedName>
        <fullName evidence="2">HD domain-containing protein</fullName>
    </submittedName>
</protein>
<dbReference type="Gene3D" id="1.10.3210.10">
    <property type="entry name" value="Hypothetical protein af1432"/>
    <property type="match status" value="1"/>
</dbReference>
<name>A0A369L8R4_9ACTN</name>
<comment type="caution">
    <text evidence="2">The sequence shown here is derived from an EMBL/GenBank/DDBJ whole genome shotgun (WGS) entry which is preliminary data.</text>
</comment>
<dbReference type="Proteomes" id="UP000253975">
    <property type="component" value="Unassembled WGS sequence"/>
</dbReference>
<dbReference type="SMART" id="SM00471">
    <property type="entry name" value="HDc"/>
    <property type="match status" value="1"/>
</dbReference>
<evidence type="ECO:0000313" key="3">
    <source>
        <dbReference type="Proteomes" id="UP000253975"/>
    </source>
</evidence>
<proteinExistence type="predicted"/>
<dbReference type="Pfam" id="PF01966">
    <property type="entry name" value="HD"/>
    <property type="match status" value="1"/>
</dbReference>
<evidence type="ECO:0000259" key="1">
    <source>
        <dbReference type="PROSITE" id="PS51831"/>
    </source>
</evidence>
<evidence type="ECO:0000313" key="2">
    <source>
        <dbReference type="EMBL" id="RDB54545.1"/>
    </source>
</evidence>
<sequence>MPAVDAIRRHPDFVDHMKRIHRAELSREFCCHGIDHLLDVARITYIRVLERKMPFRKETVYAAALLHDLGKAEQYEHGEPHEVAGARVATNILMDIDGFSALEKTAIVAAVAQHRCFADDASPLGKLLYEADKVSRPCYACVARERCDWLPEKMNVGIKI</sequence>
<reference evidence="2 3" key="1">
    <citation type="journal article" date="2018" name="Elife">
        <title>Discovery and characterization of a prevalent human gut bacterial enzyme sufficient for the inactivation of a family of plant toxins.</title>
        <authorList>
            <person name="Koppel N."/>
            <person name="Bisanz J.E."/>
            <person name="Pandelia M.E."/>
            <person name="Turnbaugh P.J."/>
            <person name="Balskus E.P."/>
        </authorList>
    </citation>
    <scope>NUCLEOTIDE SEQUENCE [LARGE SCALE GENOMIC DNA]</scope>
    <source>
        <strain evidence="2 3">OB21 GAM31</strain>
    </source>
</reference>
<dbReference type="NCBIfam" id="TIGR00277">
    <property type="entry name" value="HDIG"/>
    <property type="match status" value="1"/>
</dbReference>
<accession>A0A369L8R4</accession>
<dbReference type="EMBL" id="PPTO01000029">
    <property type="protein sequence ID" value="RDB54545.1"/>
    <property type="molecule type" value="Genomic_DNA"/>
</dbReference>
<dbReference type="SUPFAM" id="SSF109604">
    <property type="entry name" value="HD-domain/PDEase-like"/>
    <property type="match status" value="1"/>
</dbReference>
<organism evidence="2 3">
    <name type="scientific">Slackia isoflavoniconvertens</name>
    <dbReference type="NCBI Taxonomy" id="572010"/>
    <lineage>
        <taxon>Bacteria</taxon>
        <taxon>Bacillati</taxon>
        <taxon>Actinomycetota</taxon>
        <taxon>Coriobacteriia</taxon>
        <taxon>Eggerthellales</taxon>
        <taxon>Eggerthellaceae</taxon>
        <taxon>Slackia</taxon>
    </lineage>
</organism>
<feature type="domain" description="HD" evidence="1">
    <location>
        <begin position="33"/>
        <end position="137"/>
    </location>
</feature>
<dbReference type="AlphaFoldDB" id="A0A369L8R4"/>
<dbReference type="InterPro" id="IPR003607">
    <property type="entry name" value="HD/PDEase_dom"/>
</dbReference>
<dbReference type="InterPro" id="IPR006674">
    <property type="entry name" value="HD_domain"/>
</dbReference>